<sequence>MGRKRIHKTPEALRKANRLKSARHYARHKATINAKRRRGAENPHDPQEDIGSSMDTEKGEGLSDHAEQENHIPCKPQDEHGPLTQGVAKGYFALQLLDTPTRKLYEEDLDNDEAWDKAWHANRVKIAYEQHRAAEKHKISHGLDHYLKNNYVSQGGYTPIIRAEPETIDDNRPLWVREYSALRDALREIYEKVGATNLNQYLICVYHLHIDNHMHNKHQDLIGENHDAVVDLEHQVAALHDKTRFRYGSMDESTGYFERFRDRLRRTAERLDDMWMSNAFGTARLIEDFEEGRFPFLSR</sequence>
<evidence type="ECO:0000313" key="2">
    <source>
        <dbReference type="EMBL" id="KAK7024157.1"/>
    </source>
</evidence>
<feature type="compositionally biased region" description="Basic residues" evidence="1">
    <location>
        <begin position="15"/>
        <end position="38"/>
    </location>
</feature>
<organism evidence="2 3">
    <name type="scientific">Paramarasmius palmivorus</name>
    <dbReference type="NCBI Taxonomy" id="297713"/>
    <lineage>
        <taxon>Eukaryota</taxon>
        <taxon>Fungi</taxon>
        <taxon>Dikarya</taxon>
        <taxon>Basidiomycota</taxon>
        <taxon>Agaricomycotina</taxon>
        <taxon>Agaricomycetes</taxon>
        <taxon>Agaricomycetidae</taxon>
        <taxon>Agaricales</taxon>
        <taxon>Marasmiineae</taxon>
        <taxon>Marasmiaceae</taxon>
        <taxon>Paramarasmius</taxon>
    </lineage>
</organism>
<evidence type="ECO:0000313" key="3">
    <source>
        <dbReference type="Proteomes" id="UP001383192"/>
    </source>
</evidence>
<accession>A0AAW0BEA9</accession>
<dbReference type="Proteomes" id="UP001383192">
    <property type="component" value="Unassembled WGS sequence"/>
</dbReference>
<keyword evidence="3" id="KW-1185">Reference proteome</keyword>
<dbReference type="EMBL" id="JAYKXP010000131">
    <property type="protein sequence ID" value="KAK7024157.1"/>
    <property type="molecule type" value="Genomic_DNA"/>
</dbReference>
<feature type="compositionally biased region" description="Basic and acidic residues" evidence="1">
    <location>
        <begin position="55"/>
        <end position="81"/>
    </location>
</feature>
<dbReference type="AlphaFoldDB" id="A0AAW0BEA9"/>
<proteinExistence type="predicted"/>
<gene>
    <name evidence="2" type="ORF">VNI00_016535</name>
</gene>
<name>A0AAW0BEA9_9AGAR</name>
<comment type="caution">
    <text evidence="2">The sequence shown here is derived from an EMBL/GenBank/DDBJ whole genome shotgun (WGS) entry which is preliminary data.</text>
</comment>
<reference evidence="2 3" key="1">
    <citation type="submission" date="2024-01" db="EMBL/GenBank/DDBJ databases">
        <title>A draft genome for a cacao thread blight-causing isolate of Paramarasmius palmivorus.</title>
        <authorList>
            <person name="Baruah I.K."/>
            <person name="Bukari Y."/>
            <person name="Amoako-Attah I."/>
            <person name="Meinhardt L.W."/>
            <person name="Bailey B.A."/>
            <person name="Cohen S.P."/>
        </authorList>
    </citation>
    <scope>NUCLEOTIDE SEQUENCE [LARGE SCALE GENOMIC DNA]</scope>
    <source>
        <strain evidence="2 3">GH-12</strain>
    </source>
</reference>
<feature type="region of interest" description="Disordered" evidence="1">
    <location>
        <begin position="1"/>
        <end position="83"/>
    </location>
</feature>
<evidence type="ECO:0000256" key="1">
    <source>
        <dbReference type="SAM" id="MobiDB-lite"/>
    </source>
</evidence>
<protein>
    <submittedName>
        <fullName evidence="2">Uncharacterized protein</fullName>
    </submittedName>
</protein>